<feature type="transmembrane region" description="Helical" evidence="7">
    <location>
        <begin position="320"/>
        <end position="339"/>
    </location>
</feature>
<comment type="similarity">
    <text evidence="2">Belongs to the amino acid/polyamine transporter 2 family.</text>
</comment>
<keyword evidence="10" id="KW-1185">Reference proteome</keyword>
<reference evidence="9" key="3">
    <citation type="submission" date="2024-01" db="EMBL/GenBank/DDBJ databases">
        <authorList>
            <person name="Coelho M.A."/>
            <person name="David-Palma M."/>
            <person name="Shea T."/>
            <person name="Sun S."/>
            <person name="Cuomo C.A."/>
            <person name="Heitman J."/>
        </authorList>
    </citation>
    <scope>NUCLEOTIDE SEQUENCE</scope>
    <source>
        <strain evidence="9">CBS 7841</strain>
    </source>
</reference>
<feature type="transmembrane region" description="Helical" evidence="7">
    <location>
        <begin position="232"/>
        <end position="251"/>
    </location>
</feature>
<evidence type="ECO:0000256" key="1">
    <source>
        <dbReference type="ARBA" id="ARBA00004141"/>
    </source>
</evidence>
<keyword evidence="4 7" id="KW-1133">Transmembrane helix</keyword>
<dbReference type="AlphaFoldDB" id="A0AAJ8LZZ2"/>
<dbReference type="GO" id="GO:0015179">
    <property type="term" value="F:L-amino acid transmembrane transporter activity"/>
    <property type="evidence" value="ECO:0007669"/>
    <property type="project" value="TreeGrafter"/>
</dbReference>
<name>A0AAJ8LZZ2_9TREE</name>
<feature type="transmembrane region" description="Helical" evidence="7">
    <location>
        <begin position="344"/>
        <end position="363"/>
    </location>
</feature>
<evidence type="ECO:0000256" key="7">
    <source>
        <dbReference type="SAM" id="Phobius"/>
    </source>
</evidence>
<dbReference type="Pfam" id="PF01490">
    <property type="entry name" value="Aa_trans"/>
    <property type="match status" value="1"/>
</dbReference>
<dbReference type="RefSeq" id="XP_066066756.1">
    <property type="nucleotide sequence ID" value="XM_066210659.1"/>
</dbReference>
<evidence type="ECO:0000313" key="9">
    <source>
        <dbReference type="EMBL" id="WVN86056.1"/>
    </source>
</evidence>
<sequence>MNDSSFCPERLDEETPENCSFSGDTLFREDLERHDMTERLNERDVVGNHKTRLTNEWEGEQRSKPDRRTSNEAMLSHVDSFSSKSEPQDVEDIIKKLESHAGPGPALPQLLSPYHLLAKPGSSTANHYASTDDKTSLLKTDALGQDHEYTSSTIDNSGEVIPVFSVEEFEEHQPLLTNTQQQFYDSTEPCHDKQSFRRRLELGQSTDGQTLFNATAVLVGIGLLSMPVAFSYAGWILGTVLLIGFGWLACYTAKLLAKLIRADDTLLGYTDIGRKAFGSWAESCITFLFCTELFALGVALILLFGDTLHVLFSNVSSNTWKLIGFFIIVPTTLLPLHLLSLPSLLSFVSSLLLVIVLVIDGILPEATPSNPSPHGSILHPEPTSWLPEWHHANWLGEVGLILAGFGGHAVMPSLARDMKQPENGVYDDGLEVSDEITKDMMQEKYCFPKVLNIIALWMIIINPLTKFGLSSRPLNLSLEYILGISPSLVSESLNFPVDTGVPVESFMRNRQLSFSSNFSQQQSYHSSPLSQSRNHRCSLPSPTQFSDTSNAATQSQIESFERKERFKWNSDTLAGF</sequence>
<gene>
    <name evidence="9" type="ORF">L203_101214</name>
</gene>
<dbReference type="Proteomes" id="UP000094043">
    <property type="component" value="Chromosome 1"/>
</dbReference>
<feature type="domain" description="Amino acid transporter transmembrane" evidence="8">
    <location>
        <begin position="205"/>
        <end position="423"/>
    </location>
</feature>
<feature type="compositionally biased region" description="Polar residues" evidence="6">
    <location>
        <begin position="540"/>
        <end position="551"/>
    </location>
</feature>
<dbReference type="GeneID" id="91085428"/>
<feature type="compositionally biased region" description="Basic and acidic residues" evidence="6">
    <location>
        <begin position="38"/>
        <end position="70"/>
    </location>
</feature>
<dbReference type="InterPro" id="IPR013057">
    <property type="entry name" value="AA_transpt_TM"/>
</dbReference>
<evidence type="ECO:0000256" key="6">
    <source>
        <dbReference type="SAM" id="MobiDB-lite"/>
    </source>
</evidence>
<keyword evidence="3 7" id="KW-0812">Transmembrane</keyword>
<reference evidence="9" key="1">
    <citation type="submission" date="2016-06" db="EMBL/GenBank/DDBJ databases">
        <authorList>
            <person name="Cuomo C."/>
            <person name="Litvintseva A."/>
            <person name="Heitman J."/>
            <person name="Chen Y."/>
            <person name="Sun S."/>
            <person name="Springer D."/>
            <person name="Dromer F."/>
            <person name="Young S."/>
            <person name="Zeng Q."/>
            <person name="Chapman S."/>
            <person name="Gujja S."/>
            <person name="Saif S."/>
            <person name="Birren B."/>
        </authorList>
    </citation>
    <scope>NUCLEOTIDE SEQUENCE</scope>
    <source>
        <strain evidence="9">CBS 7841</strain>
    </source>
</reference>
<dbReference type="EMBL" id="CP143784">
    <property type="protein sequence ID" value="WVN86056.1"/>
    <property type="molecule type" value="Genomic_DNA"/>
</dbReference>
<dbReference type="PANTHER" id="PTHR22950">
    <property type="entry name" value="AMINO ACID TRANSPORTER"/>
    <property type="match status" value="1"/>
</dbReference>
<protein>
    <recommendedName>
        <fullName evidence="8">Amino acid transporter transmembrane domain-containing protein</fullName>
    </recommendedName>
</protein>
<dbReference type="KEGG" id="cdep:91085428"/>
<dbReference type="PANTHER" id="PTHR22950:SF349">
    <property type="entry name" value="AMINO ACID TRANSPORTER TRANSMEMBRANE DOMAIN-CONTAINING PROTEIN"/>
    <property type="match status" value="1"/>
</dbReference>
<organism evidence="9 10">
    <name type="scientific">Cryptococcus depauperatus CBS 7841</name>
    <dbReference type="NCBI Taxonomy" id="1295531"/>
    <lineage>
        <taxon>Eukaryota</taxon>
        <taxon>Fungi</taxon>
        <taxon>Dikarya</taxon>
        <taxon>Basidiomycota</taxon>
        <taxon>Agaricomycotina</taxon>
        <taxon>Tremellomycetes</taxon>
        <taxon>Tremellales</taxon>
        <taxon>Cryptococcaceae</taxon>
        <taxon>Cryptococcus</taxon>
    </lineage>
</organism>
<feature type="region of interest" description="Disordered" evidence="6">
    <location>
        <begin position="1"/>
        <end position="23"/>
    </location>
</feature>
<evidence type="ECO:0000256" key="3">
    <source>
        <dbReference type="ARBA" id="ARBA00022692"/>
    </source>
</evidence>
<feature type="region of interest" description="Disordered" evidence="6">
    <location>
        <begin position="38"/>
        <end position="89"/>
    </location>
</feature>
<feature type="transmembrane region" description="Helical" evidence="7">
    <location>
        <begin position="284"/>
        <end position="305"/>
    </location>
</feature>
<proteinExistence type="inferred from homology"/>
<dbReference type="GO" id="GO:0005774">
    <property type="term" value="C:vacuolar membrane"/>
    <property type="evidence" value="ECO:0007669"/>
    <property type="project" value="TreeGrafter"/>
</dbReference>
<evidence type="ECO:0000313" key="10">
    <source>
        <dbReference type="Proteomes" id="UP000094043"/>
    </source>
</evidence>
<evidence type="ECO:0000256" key="5">
    <source>
        <dbReference type="ARBA" id="ARBA00023136"/>
    </source>
</evidence>
<evidence type="ECO:0000259" key="8">
    <source>
        <dbReference type="Pfam" id="PF01490"/>
    </source>
</evidence>
<comment type="subcellular location">
    <subcellularLocation>
        <location evidence="1">Membrane</location>
        <topology evidence="1">Multi-pass membrane protein</topology>
    </subcellularLocation>
</comment>
<reference evidence="9" key="2">
    <citation type="journal article" date="2022" name="Elife">
        <title>Obligate sexual reproduction of a homothallic fungus closely related to the Cryptococcus pathogenic species complex.</title>
        <authorList>
            <person name="Passer A.R."/>
            <person name="Clancey S.A."/>
            <person name="Shea T."/>
            <person name="David-Palma M."/>
            <person name="Averette A.F."/>
            <person name="Boekhout T."/>
            <person name="Porcel B.M."/>
            <person name="Nowrousian M."/>
            <person name="Cuomo C.A."/>
            <person name="Sun S."/>
            <person name="Heitman J."/>
            <person name="Coelho M.A."/>
        </authorList>
    </citation>
    <scope>NUCLEOTIDE SEQUENCE</scope>
    <source>
        <strain evidence="9">CBS 7841</strain>
    </source>
</reference>
<feature type="region of interest" description="Disordered" evidence="6">
    <location>
        <begin position="523"/>
        <end position="551"/>
    </location>
</feature>
<accession>A0AAJ8LZZ2</accession>
<evidence type="ECO:0000256" key="2">
    <source>
        <dbReference type="ARBA" id="ARBA00008066"/>
    </source>
</evidence>
<evidence type="ECO:0000256" key="4">
    <source>
        <dbReference type="ARBA" id="ARBA00022989"/>
    </source>
</evidence>
<keyword evidence="5 7" id="KW-0472">Membrane</keyword>